<accession>A0A507R3E1</accession>
<evidence type="ECO:0000256" key="3">
    <source>
        <dbReference type="ARBA" id="ARBA00022679"/>
    </source>
</evidence>
<reference evidence="4 5" key="1">
    <citation type="submission" date="2019-06" db="EMBL/GenBank/DDBJ databases">
        <title>Wine fermentation using esterase from Monascus purpureus.</title>
        <authorList>
            <person name="Geng C."/>
            <person name="Zhang Y."/>
        </authorList>
    </citation>
    <scope>NUCLEOTIDE SEQUENCE [LARGE SCALE GENOMIC DNA]</scope>
    <source>
        <strain evidence="4">HQ1</strain>
    </source>
</reference>
<dbReference type="PANTHER" id="PTHR31306:SF8">
    <property type="entry name" value="GLYCOSYLTRANSFERASE FAMILY 34 PROTEIN"/>
    <property type="match status" value="1"/>
</dbReference>
<dbReference type="STRING" id="5098.A0A507R3E1"/>
<dbReference type="Proteomes" id="UP000319663">
    <property type="component" value="Unassembled WGS sequence"/>
</dbReference>
<evidence type="ECO:0000256" key="1">
    <source>
        <dbReference type="ARBA" id="ARBA00005664"/>
    </source>
</evidence>
<evidence type="ECO:0000313" key="4">
    <source>
        <dbReference type="EMBL" id="TQB76218.1"/>
    </source>
</evidence>
<comment type="caution">
    <text evidence="4">The sequence shown here is derived from an EMBL/GenBank/DDBJ whole genome shotgun (WGS) entry which is preliminary data.</text>
</comment>
<dbReference type="FunFam" id="3.90.550.10:FF:000237">
    <property type="entry name" value="WGS project CABT00000000 data, contig 2.1"/>
    <property type="match status" value="1"/>
</dbReference>
<dbReference type="PANTHER" id="PTHR31306">
    <property type="entry name" value="ALPHA-1,6-MANNOSYLTRANSFERASE MNN11-RELATED"/>
    <property type="match status" value="1"/>
</dbReference>
<keyword evidence="5" id="KW-1185">Reference proteome</keyword>
<dbReference type="GO" id="GO:0006487">
    <property type="term" value="P:protein N-linked glycosylation"/>
    <property type="evidence" value="ECO:0007669"/>
    <property type="project" value="TreeGrafter"/>
</dbReference>
<dbReference type="GO" id="GO:0016757">
    <property type="term" value="F:glycosyltransferase activity"/>
    <property type="evidence" value="ECO:0007669"/>
    <property type="project" value="UniProtKB-KW"/>
</dbReference>
<dbReference type="InterPro" id="IPR008630">
    <property type="entry name" value="Glyco_trans_34"/>
</dbReference>
<keyword evidence="3" id="KW-0808">Transferase</keyword>
<dbReference type="InterPro" id="IPR029044">
    <property type="entry name" value="Nucleotide-diphossugar_trans"/>
</dbReference>
<keyword evidence="2" id="KW-0328">Glycosyltransferase</keyword>
<dbReference type="Gene3D" id="3.90.550.10">
    <property type="entry name" value="Spore Coat Polysaccharide Biosynthesis Protein SpsA, Chain A"/>
    <property type="match status" value="1"/>
</dbReference>
<comment type="similarity">
    <text evidence="1">Belongs to the glycosyltransferase 34 family.</text>
</comment>
<evidence type="ECO:0000313" key="5">
    <source>
        <dbReference type="Proteomes" id="UP000319663"/>
    </source>
</evidence>
<organism evidence="4 5">
    <name type="scientific">Monascus purpureus</name>
    <name type="common">Red mold</name>
    <name type="synonym">Monascus anka</name>
    <dbReference type="NCBI Taxonomy" id="5098"/>
    <lineage>
        <taxon>Eukaryota</taxon>
        <taxon>Fungi</taxon>
        <taxon>Dikarya</taxon>
        <taxon>Ascomycota</taxon>
        <taxon>Pezizomycotina</taxon>
        <taxon>Eurotiomycetes</taxon>
        <taxon>Eurotiomycetidae</taxon>
        <taxon>Eurotiales</taxon>
        <taxon>Aspergillaceae</taxon>
        <taxon>Monascus</taxon>
    </lineage>
</organism>
<dbReference type="EMBL" id="VIFY01000011">
    <property type="protein sequence ID" value="TQB76218.1"/>
    <property type="molecule type" value="Genomic_DNA"/>
</dbReference>
<evidence type="ECO:0000256" key="2">
    <source>
        <dbReference type="ARBA" id="ARBA00022676"/>
    </source>
</evidence>
<dbReference type="AlphaFoldDB" id="A0A507R3E1"/>
<dbReference type="GO" id="GO:0000139">
    <property type="term" value="C:Golgi membrane"/>
    <property type="evidence" value="ECO:0007669"/>
    <property type="project" value="TreeGrafter"/>
</dbReference>
<gene>
    <name evidence="4" type="ORF">MPDQ_000525</name>
</gene>
<proteinExistence type="inferred from homology"/>
<dbReference type="Pfam" id="PF05637">
    <property type="entry name" value="Glyco_transf_34"/>
    <property type="match status" value="1"/>
</dbReference>
<sequence length="312" mass="36220">MAELKTILTSTMKSFRAIRSRHSKSRAILHLTLAVVVLCLIKLLFAYQANMHRGHRPQPVIGKVTMIYGNHTVYERALDTHREHGRRLGYPLTVLRKPILDGVWNKCAILLSMLLQELEKPEGQRLEWLFWFDSDTVLMNPNMPLETFLPPSHLSNVHLLLTKDWNGVNNGVFPIRVHPWSVELLSAVLSYPTMNPDVDLFWHEQSAMSNILEESKYFADSVVFCPLRWFNAYMRHPNGEDLNPDSPADLQVHPGDLLVHFPGTPRDKLEETLGPYLAIAQAHREKWEPRLESTGYMEETRKFWEKIQREPR</sequence>
<name>A0A507R3E1_MONPU</name>
<protein>
    <recommendedName>
        <fullName evidence="6">Galactosyl transferase GMA12/MNN10 family protein</fullName>
    </recommendedName>
</protein>
<evidence type="ECO:0008006" key="6">
    <source>
        <dbReference type="Google" id="ProtNLM"/>
    </source>
</evidence>